<accession>A0A1X7IRR4</accession>
<dbReference type="PANTHER" id="PTHR35271:SF1">
    <property type="entry name" value="ABC TRANSPORTER, SUBSTRATE-BINDING LIPOPROTEIN"/>
    <property type="match status" value="1"/>
</dbReference>
<gene>
    <name evidence="1" type="ORF">SAMN06275492_10475</name>
</gene>
<proteinExistence type="predicted"/>
<dbReference type="Proteomes" id="UP000193355">
    <property type="component" value="Unassembled WGS sequence"/>
</dbReference>
<evidence type="ECO:0000313" key="1">
    <source>
        <dbReference type="EMBL" id="SMG17690.1"/>
    </source>
</evidence>
<dbReference type="Gene3D" id="3.40.50.2300">
    <property type="match status" value="2"/>
</dbReference>
<organism evidence="1 2">
    <name type="scientific">Dethiosulfovibrio salsuginis</name>
    <dbReference type="NCBI Taxonomy" id="561720"/>
    <lineage>
        <taxon>Bacteria</taxon>
        <taxon>Thermotogati</taxon>
        <taxon>Synergistota</taxon>
        <taxon>Synergistia</taxon>
        <taxon>Synergistales</taxon>
        <taxon>Dethiosulfovibrionaceae</taxon>
        <taxon>Dethiosulfovibrio</taxon>
    </lineage>
</organism>
<reference evidence="2" key="1">
    <citation type="submission" date="2017-04" db="EMBL/GenBank/DDBJ databases">
        <authorList>
            <person name="Varghese N."/>
            <person name="Submissions S."/>
        </authorList>
    </citation>
    <scope>NUCLEOTIDE SEQUENCE [LARGE SCALE GENOMIC DNA]</scope>
    <source>
        <strain evidence="2">USBA 82</strain>
    </source>
</reference>
<name>A0A1X7IRR4_9BACT</name>
<dbReference type="InterPro" id="IPR007487">
    <property type="entry name" value="ABC_transpt-TYRBP-like"/>
</dbReference>
<keyword evidence="2" id="KW-1185">Reference proteome</keyword>
<sequence length="343" mass="37945">MFKKSVLLGIVLAVLSVLPRGAFAMEIFMVGSYHQGDMCGQPQYDAVVEALKQSGIPDLSFRGYYLDSRRRSPQEIDGDIEAIIGDIRELKPAMVVTVDDLAFARLYGEVLKHPSMYLVFTGLNRSVEEYNKIEPFLDRSGRPDKNVTGVFEYLFMKEQMEMLEVLLERPLDKVAVLYSRDPVGMIIKQQIEDELSSTPYGEKLLFFGADSYDEVMDAAKVVGADDTVDGWIPATMSVRDRSGGFMTMADLVGPMISVISKPDLALNSSFTELGFYGGVSVDFYQMGFQTGMMAARLLKGHSISDIPVEDARASIIAVNRGRLSDLGIGLSQEFAGLVDQFLD</sequence>
<dbReference type="OrthoDB" id="569850at2"/>
<evidence type="ECO:0000313" key="2">
    <source>
        <dbReference type="Proteomes" id="UP000193355"/>
    </source>
</evidence>
<dbReference type="RefSeq" id="WP_159448212.1">
    <property type="nucleotide sequence ID" value="NZ_FXBB01000004.1"/>
</dbReference>
<dbReference type="PANTHER" id="PTHR35271">
    <property type="entry name" value="ABC TRANSPORTER, SUBSTRATE-BINDING LIPOPROTEIN-RELATED"/>
    <property type="match status" value="1"/>
</dbReference>
<protein>
    <submittedName>
        <fullName evidence="1">ABC-type uncharacterized transport system, substrate-binding protein</fullName>
    </submittedName>
</protein>
<dbReference type="Pfam" id="PF04392">
    <property type="entry name" value="ABC_sub_bind"/>
    <property type="match status" value="1"/>
</dbReference>
<dbReference type="AlphaFoldDB" id="A0A1X7IRR4"/>
<dbReference type="STRING" id="561720.SAMN06275492_10475"/>
<dbReference type="EMBL" id="FXBB01000004">
    <property type="protein sequence ID" value="SMG17690.1"/>
    <property type="molecule type" value="Genomic_DNA"/>
</dbReference>